<evidence type="ECO:0000313" key="1">
    <source>
        <dbReference type="EMBL" id="QQN60117.1"/>
    </source>
</evidence>
<dbReference type="AlphaFoldDB" id="A0A7T7ZZ39"/>
<dbReference type="OrthoDB" id="1270789at2"/>
<sequence>MRKKYFIPLYIFLFILPISCEQIVDSFWKEKEKKDKQAYFIAAFKGTYFGPITGGVNGEIIINIADDGNITVRINSSTYTDSLEAIYSDSGRIHGTSITTGLTIEGSLSEGKGTYKQGHWAGTWSVRKK</sequence>
<accession>A0A7T7ZZ39</accession>
<dbReference type="GeneID" id="93134235"/>
<reference evidence="1 2" key="1">
    <citation type="submission" date="2020-12" db="EMBL/GenBank/DDBJ databases">
        <title>FDA dAtabase for Regulatory Grade micrObial Sequences (FDA-ARGOS): Supporting development and validation of Infectious Disease Dx tests.</title>
        <authorList>
            <person name="Kerrigan L."/>
            <person name="Long C."/>
            <person name="Tallon L."/>
            <person name="Sadzewicz L."/>
            <person name="Zhao X."/>
            <person name="Boylan J."/>
            <person name="Ott S."/>
            <person name="Bowen H."/>
            <person name="Vavikolanu K."/>
            <person name="Mehta A."/>
            <person name="Aluvathingal J."/>
            <person name="Nadendla S."/>
            <person name="Yan Y."/>
            <person name="Sichtig H."/>
        </authorList>
    </citation>
    <scope>NUCLEOTIDE SEQUENCE [LARGE SCALE GENOMIC DNA]</scope>
    <source>
        <strain evidence="1 2">FDAARGOS_1031</strain>
    </source>
</reference>
<dbReference type="Proteomes" id="UP000595426">
    <property type="component" value="Chromosome"/>
</dbReference>
<name>A0A7T7ZZ39_9FLAO</name>
<dbReference type="RefSeq" id="WP_034869525.1">
    <property type="nucleotide sequence ID" value="NZ_CAJJUP010000002.1"/>
</dbReference>
<dbReference type="EMBL" id="CP067018">
    <property type="protein sequence ID" value="QQN60117.1"/>
    <property type="molecule type" value="Genomic_DNA"/>
</dbReference>
<evidence type="ECO:0000313" key="2">
    <source>
        <dbReference type="Proteomes" id="UP000595426"/>
    </source>
</evidence>
<protein>
    <submittedName>
        <fullName evidence="1">Uncharacterized protein</fullName>
    </submittedName>
</protein>
<proteinExistence type="predicted"/>
<dbReference type="KEGG" id="egm:AYC65_15065"/>
<gene>
    <name evidence="1" type="ORF">I6H88_05930</name>
</gene>
<organism evidence="1 2">
    <name type="scientific">Elizabethkingia bruuniana</name>
    <dbReference type="NCBI Taxonomy" id="1756149"/>
    <lineage>
        <taxon>Bacteria</taxon>
        <taxon>Pseudomonadati</taxon>
        <taxon>Bacteroidota</taxon>
        <taxon>Flavobacteriia</taxon>
        <taxon>Flavobacteriales</taxon>
        <taxon>Weeksellaceae</taxon>
        <taxon>Elizabethkingia</taxon>
    </lineage>
</organism>
<keyword evidence="2" id="KW-1185">Reference proteome</keyword>